<organism evidence="3 4">
    <name type="scientific">Coniophora puteana (strain RWD-64-598)</name>
    <name type="common">Brown rot fungus</name>
    <dbReference type="NCBI Taxonomy" id="741705"/>
    <lineage>
        <taxon>Eukaryota</taxon>
        <taxon>Fungi</taxon>
        <taxon>Dikarya</taxon>
        <taxon>Basidiomycota</taxon>
        <taxon>Agaricomycotina</taxon>
        <taxon>Agaricomycetes</taxon>
        <taxon>Agaricomycetidae</taxon>
        <taxon>Boletales</taxon>
        <taxon>Coniophorineae</taxon>
        <taxon>Coniophoraceae</taxon>
        <taxon>Coniophora</taxon>
    </lineage>
</organism>
<evidence type="ECO:0000313" key="3">
    <source>
        <dbReference type="EMBL" id="EIW74968.1"/>
    </source>
</evidence>
<gene>
    <name evidence="3" type="ORF">CONPUDRAFT_159728</name>
</gene>
<name>A0A5M3M6J6_CONPW</name>
<dbReference type="Proteomes" id="UP000053558">
    <property type="component" value="Unassembled WGS sequence"/>
</dbReference>
<feature type="region of interest" description="Disordered" evidence="2">
    <location>
        <begin position="357"/>
        <end position="391"/>
    </location>
</feature>
<evidence type="ECO:0000256" key="2">
    <source>
        <dbReference type="SAM" id="MobiDB-lite"/>
    </source>
</evidence>
<feature type="region of interest" description="Disordered" evidence="2">
    <location>
        <begin position="276"/>
        <end position="330"/>
    </location>
</feature>
<feature type="region of interest" description="Disordered" evidence="2">
    <location>
        <begin position="506"/>
        <end position="592"/>
    </location>
</feature>
<keyword evidence="4" id="KW-1185">Reference proteome</keyword>
<comment type="caution">
    <text evidence="3">The sequence shown here is derived from an EMBL/GenBank/DDBJ whole genome shotgun (WGS) entry which is preliminary data.</text>
</comment>
<dbReference type="KEGG" id="cput:CONPUDRAFT_159728"/>
<dbReference type="EMBL" id="JH711590">
    <property type="protein sequence ID" value="EIW74968.1"/>
    <property type="molecule type" value="Genomic_DNA"/>
</dbReference>
<feature type="compositionally biased region" description="Low complexity" evidence="2">
    <location>
        <begin position="506"/>
        <end position="520"/>
    </location>
</feature>
<feature type="coiled-coil region" evidence="1">
    <location>
        <begin position="84"/>
        <end position="111"/>
    </location>
</feature>
<dbReference type="RefSeq" id="XP_007775019.1">
    <property type="nucleotide sequence ID" value="XM_007776829.1"/>
</dbReference>
<dbReference type="AlphaFoldDB" id="A0A5M3M6J6"/>
<proteinExistence type="predicted"/>
<feature type="compositionally biased region" description="Basic and acidic residues" evidence="2">
    <location>
        <begin position="276"/>
        <end position="292"/>
    </location>
</feature>
<sequence length="664" mass="71575">MSSVPSPLPNLSGGCFTGSGSGTFFESQGSLSAGYSGFSGFSGSDDLSRARSHSGYSQNNGQLNQPNWNFGQDIYSLPQPQQQLIALQDQVSSLIQQLEGVKTERDTLKTQKEVTDALYTKLVKSVKLARGASPVAFGKVPLTGNQEKDLAKLKAAFPKVEFWLRTDYTGWDGDQVGDDEEHGATPYLEDEFGEKITRETVDAIKLTLRSMWTGYAKSGDLLPSWGVQTFDVREEIRDVMYAKYPWLTLCLNDWKLEFLCSKTFPNYKRAKLDDDGNLKIKADNPDDQDTSKSTRKKRSASASKGSTRATKRARTKGKTPAPDEVVANPVTARYPELGAHEEVIDATESALDEDVANVEGNSPDMVNNEGVEEDEASIPDIGSADDNGRDMAIDDDEAFDEAPPREVSPTPSGMSIHSSQLEYAEDVPAGADRDIVSRVAPGPAHAPQPQVQRKPSVIAAPHTETLSAASTARQVAPSRLPRMIPTPRIISRHPVINTSTALPVNSAQAAASKKPAATTPLMPSDDAFKSRAKAAKENSGVKASTKASARKDGATSRSSKGKEKAAAEVPAEIAGPSGVNKENDASDGGWTPGKARNGKVLCALRWLNQVHTGAPATEQDFVEYYDALSRSSKSKYTSESRRLIDSGSWTAHTELSEIAKGPLH</sequence>
<dbReference type="GeneID" id="19204170"/>
<reference evidence="4" key="1">
    <citation type="journal article" date="2012" name="Science">
        <title>The Paleozoic origin of enzymatic lignin decomposition reconstructed from 31 fungal genomes.</title>
        <authorList>
            <person name="Floudas D."/>
            <person name="Binder M."/>
            <person name="Riley R."/>
            <person name="Barry K."/>
            <person name="Blanchette R.A."/>
            <person name="Henrissat B."/>
            <person name="Martinez A.T."/>
            <person name="Otillar R."/>
            <person name="Spatafora J.W."/>
            <person name="Yadav J.S."/>
            <person name="Aerts A."/>
            <person name="Benoit I."/>
            <person name="Boyd A."/>
            <person name="Carlson A."/>
            <person name="Copeland A."/>
            <person name="Coutinho P.M."/>
            <person name="de Vries R.P."/>
            <person name="Ferreira P."/>
            <person name="Findley K."/>
            <person name="Foster B."/>
            <person name="Gaskell J."/>
            <person name="Glotzer D."/>
            <person name="Gorecki P."/>
            <person name="Heitman J."/>
            <person name="Hesse C."/>
            <person name="Hori C."/>
            <person name="Igarashi K."/>
            <person name="Jurgens J.A."/>
            <person name="Kallen N."/>
            <person name="Kersten P."/>
            <person name="Kohler A."/>
            <person name="Kuees U."/>
            <person name="Kumar T.K.A."/>
            <person name="Kuo A."/>
            <person name="LaButti K."/>
            <person name="Larrondo L.F."/>
            <person name="Lindquist E."/>
            <person name="Ling A."/>
            <person name="Lombard V."/>
            <person name="Lucas S."/>
            <person name="Lundell T."/>
            <person name="Martin R."/>
            <person name="McLaughlin D.J."/>
            <person name="Morgenstern I."/>
            <person name="Morin E."/>
            <person name="Murat C."/>
            <person name="Nagy L.G."/>
            <person name="Nolan M."/>
            <person name="Ohm R.A."/>
            <person name="Patyshakuliyeva A."/>
            <person name="Rokas A."/>
            <person name="Ruiz-Duenas F.J."/>
            <person name="Sabat G."/>
            <person name="Salamov A."/>
            <person name="Samejima M."/>
            <person name="Schmutz J."/>
            <person name="Slot J.C."/>
            <person name="St John F."/>
            <person name="Stenlid J."/>
            <person name="Sun H."/>
            <person name="Sun S."/>
            <person name="Syed K."/>
            <person name="Tsang A."/>
            <person name="Wiebenga A."/>
            <person name="Young D."/>
            <person name="Pisabarro A."/>
            <person name="Eastwood D.C."/>
            <person name="Martin F."/>
            <person name="Cullen D."/>
            <person name="Grigoriev I.V."/>
            <person name="Hibbett D.S."/>
        </authorList>
    </citation>
    <scope>NUCLEOTIDE SEQUENCE [LARGE SCALE GENOMIC DNA]</scope>
    <source>
        <strain evidence="4">RWD-64-598 SS2</strain>
    </source>
</reference>
<protein>
    <submittedName>
        <fullName evidence="3">Uncharacterized protein</fullName>
    </submittedName>
</protein>
<evidence type="ECO:0000256" key="1">
    <source>
        <dbReference type="SAM" id="Coils"/>
    </source>
</evidence>
<dbReference type="OMA" id="QAHHQGD"/>
<keyword evidence="1" id="KW-0175">Coiled coil</keyword>
<accession>A0A5M3M6J6</accession>
<evidence type="ECO:0000313" key="4">
    <source>
        <dbReference type="Proteomes" id="UP000053558"/>
    </source>
</evidence>
<dbReference type="OrthoDB" id="2683319at2759"/>
<feature type="compositionally biased region" description="Basic and acidic residues" evidence="2">
    <location>
        <begin position="549"/>
        <end position="566"/>
    </location>
</feature>